<sequence>MTHHPSADQIIDLYHRHASTWDRLRGDHLTDHKWIERFHALLQPPDVVLDLGCGSGQPVARFLIEAGLSLVGVDASTKMLAMCRARFSEQQWVHADMRTLQLDRRFAGILAWNSFFHLKPDDQRRMFPVFQKHAAPGAYLMVTSGPSHGEALGEFEGEALYHASLGPHAYTSLLQNHGFVVLDHIMEDSACGLPAPVFECHHFWL</sequence>
<dbReference type="GO" id="GO:0008168">
    <property type="term" value="F:methyltransferase activity"/>
    <property type="evidence" value="ECO:0007669"/>
    <property type="project" value="UniProtKB-KW"/>
</dbReference>
<evidence type="ECO:0000256" key="2">
    <source>
        <dbReference type="ARBA" id="ARBA00022679"/>
    </source>
</evidence>
<evidence type="ECO:0000313" key="4">
    <source>
        <dbReference type="EMBL" id="QHG65153.1"/>
    </source>
</evidence>
<dbReference type="SUPFAM" id="SSF53335">
    <property type="entry name" value="S-adenosyl-L-methionine-dependent methyltransferases"/>
    <property type="match status" value="1"/>
</dbReference>
<accession>A0A6I6XYG9</accession>
<dbReference type="PANTHER" id="PTHR43861:SF1">
    <property type="entry name" value="TRANS-ACONITATE 2-METHYLTRANSFERASE"/>
    <property type="match status" value="1"/>
</dbReference>
<evidence type="ECO:0000259" key="3">
    <source>
        <dbReference type="Pfam" id="PF13649"/>
    </source>
</evidence>
<dbReference type="CDD" id="cd02440">
    <property type="entry name" value="AdoMet_MTases"/>
    <property type="match status" value="1"/>
</dbReference>
<dbReference type="RefSeq" id="WP_159410500.1">
    <property type="nucleotide sequence ID" value="NZ_CP026115.2"/>
</dbReference>
<name>A0A6I6XYG9_PSEPU</name>
<dbReference type="EMBL" id="CP026115">
    <property type="protein sequence ID" value="QHG65153.1"/>
    <property type="molecule type" value="Genomic_DNA"/>
</dbReference>
<dbReference type="PANTHER" id="PTHR43861">
    <property type="entry name" value="TRANS-ACONITATE 2-METHYLTRANSFERASE-RELATED"/>
    <property type="match status" value="1"/>
</dbReference>
<dbReference type="InterPro" id="IPR041698">
    <property type="entry name" value="Methyltransf_25"/>
</dbReference>
<evidence type="ECO:0000256" key="1">
    <source>
        <dbReference type="ARBA" id="ARBA00022603"/>
    </source>
</evidence>
<gene>
    <name evidence="4" type="ORF">C2H86_12270</name>
</gene>
<dbReference type="Pfam" id="PF13649">
    <property type="entry name" value="Methyltransf_25"/>
    <property type="match status" value="1"/>
</dbReference>
<feature type="domain" description="Methyltransferase" evidence="3">
    <location>
        <begin position="48"/>
        <end position="137"/>
    </location>
</feature>
<dbReference type="GO" id="GO:0032259">
    <property type="term" value="P:methylation"/>
    <property type="evidence" value="ECO:0007669"/>
    <property type="project" value="UniProtKB-KW"/>
</dbReference>
<dbReference type="InterPro" id="IPR029063">
    <property type="entry name" value="SAM-dependent_MTases_sf"/>
</dbReference>
<dbReference type="Proteomes" id="UP000464480">
    <property type="component" value="Chromosome"/>
</dbReference>
<reference evidence="4 5" key="1">
    <citation type="submission" date="2020-02" db="EMBL/GenBank/DDBJ databases">
        <title>Pseudomonas Putida W5 Complete Genome Assembly.</title>
        <authorList>
            <person name="Yuan Z.-C."/>
            <person name="Shaw G.A."/>
            <person name="Cusano A.D."/>
            <person name="Caddey B.J."/>
            <person name="Weselowski B.J."/>
        </authorList>
    </citation>
    <scope>NUCLEOTIDE SEQUENCE [LARGE SCALE GENOMIC DNA]</scope>
    <source>
        <strain evidence="4 5">W5</strain>
    </source>
</reference>
<evidence type="ECO:0000313" key="5">
    <source>
        <dbReference type="Proteomes" id="UP000464480"/>
    </source>
</evidence>
<dbReference type="AlphaFoldDB" id="A0A6I6XYG9"/>
<keyword evidence="1 4" id="KW-0489">Methyltransferase</keyword>
<keyword evidence="2 4" id="KW-0808">Transferase</keyword>
<organism evidence="4 5">
    <name type="scientific">Pseudomonas putida</name>
    <name type="common">Arthrobacter siderocapsulatus</name>
    <dbReference type="NCBI Taxonomy" id="303"/>
    <lineage>
        <taxon>Bacteria</taxon>
        <taxon>Pseudomonadati</taxon>
        <taxon>Pseudomonadota</taxon>
        <taxon>Gammaproteobacteria</taxon>
        <taxon>Pseudomonadales</taxon>
        <taxon>Pseudomonadaceae</taxon>
        <taxon>Pseudomonas</taxon>
    </lineage>
</organism>
<proteinExistence type="predicted"/>
<dbReference type="Gene3D" id="3.40.50.150">
    <property type="entry name" value="Vaccinia Virus protein VP39"/>
    <property type="match status" value="1"/>
</dbReference>
<protein>
    <submittedName>
        <fullName evidence="4">Class I SAM-dependent methyltransferase</fullName>
    </submittedName>
</protein>